<feature type="transmembrane region" description="Helical" evidence="1">
    <location>
        <begin position="20"/>
        <end position="48"/>
    </location>
</feature>
<proteinExistence type="predicted"/>
<evidence type="ECO:0000313" key="3">
    <source>
        <dbReference type="Proteomes" id="UP001234585"/>
    </source>
</evidence>
<sequence length="300" mass="30119">MALYSSDVSDVGVESGRPALAWGPVIGGAVAAAATTIILLLLGSGVGLTMVSPWSGDSASLATVGVTAAIWFVVVQWLSSALGGYLTGRLRTKWANVHTDEVFFRDTAHGFLSWALATVVVVGMAGSAFTGLAGAGVQAASSAAATATVAGTAAAANSDAATPDAATGYFTDILLRPQDVASRAQADDASAAAEISRILMRGAVNDGVPEADRAYISSIVASRAGISPEEARARVDQVLTQIEDAKNAALKAADDARKSAATAAMLGALSLLVGAFIASAAAALGGRQRDDDEAAVIVER</sequence>
<dbReference type="AlphaFoldDB" id="A0AA50HAL0"/>
<accession>A0AA50HAL0</accession>
<feature type="transmembrane region" description="Helical" evidence="1">
    <location>
        <begin position="60"/>
        <end position="79"/>
    </location>
</feature>
<feature type="transmembrane region" description="Helical" evidence="1">
    <location>
        <begin position="111"/>
        <end position="132"/>
    </location>
</feature>
<evidence type="ECO:0000313" key="2">
    <source>
        <dbReference type="EMBL" id="WLS00247.1"/>
    </source>
</evidence>
<keyword evidence="1" id="KW-0472">Membrane</keyword>
<keyword evidence="1" id="KW-1133">Transmembrane helix</keyword>
<geneLocation type="plasmid" evidence="2 3">
    <name>unnamed1</name>
</geneLocation>
<evidence type="ECO:0008006" key="4">
    <source>
        <dbReference type="Google" id="ProtNLM"/>
    </source>
</evidence>
<organism evidence="2 3">
    <name type="scientific">Shinella sumterensis</name>
    <dbReference type="NCBI Taxonomy" id="1967501"/>
    <lineage>
        <taxon>Bacteria</taxon>
        <taxon>Pseudomonadati</taxon>
        <taxon>Pseudomonadota</taxon>
        <taxon>Alphaproteobacteria</taxon>
        <taxon>Hyphomicrobiales</taxon>
        <taxon>Rhizobiaceae</taxon>
        <taxon>Shinella</taxon>
    </lineage>
</organism>
<protein>
    <recommendedName>
        <fullName evidence="4">Transmembrane protein</fullName>
    </recommendedName>
</protein>
<feature type="transmembrane region" description="Helical" evidence="1">
    <location>
        <begin position="260"/>
        <end position="284"/>
    </location>
</feature>
<dbReference type="RefSeq" id="WP_306039806.1">
    <property type="nucleotide sequence ID" value="NZ_CP132303.1"/>
</dbReference>
<keyword evidence="2" id="KW-0614">Plasmid</keyword>
<evidence type="ECO:0000256" key="1">
    <source>
        <dbReference type="SAM" id="Phobius"/>
    </source>
</evidence>
<gene>
    <name evidence="2" type="ORF">Q9313_19455</name>
</gene>
<dbReference type="Proteomes" id="UP001234585">
    <property type="component" value="Plasmid unnamed1"/>
</dbReference>
<dbReference type="EMBL" id="CP132303">
    <property type="protein sequence ID" value="WLS00247.1"/>
    <property type="molecule type" value="Genomic_DNA"/>
</dbReference>
<keyword evidence="3" id="KW-1185">Reference proteome</keyword>
<reference evidence="2 3" key="1">
    <citation type="submission" date="2023-08" db="EMBL/GenBank/DDBJ databases">
        <title>Pathogen: clinical or host-associated sample.</title>
        <authorList>
            <person name="Hergert J."/>
            <person name="Casey R."/>
            <person name="Wagner J."/>
            <person name="Young E.L."/>
            <person name="Oakeson K.F."/>
        </authorList>
    </citation>
    <scope>NUCLEOTIDE SEQUENCE [LARGE SCALE GENOMIC DNA]</scope>
    <source>
        <strain evidence="2 3">1760953</strain>
        <plasmid evidence="2 3">unnamed1</plasmid>
    </source>
</reference>
<name>A0AA50HAL0_9HYPH</name>
<keyword evidence="1" id="KW-0812">Transmembrane</keyword>